<dbReference type="GO" id="GO:0043138">
    <property type="term" value="F:3'-5' DNA helicase activity"/>
    <property type="evidence" value="ECO:0007669"/>
    <property type="project" value="TreeGrafter"/>
</dbReference>
<dbReference type="EMBL" id="OX465080">
    <property type="protein sequence ID" value="CAI9280839.1"/>
    <property type="molecule type" value="Genomic_DNA"/>
</dbReference>
<evidence type="ECO:0000313" key="5">
    <source>
        <dbReference type="Proteomes" id="UP001177003"/>
    </source>
</evidence>
<dbReference type="GO" id="GO:0017116">
    <property type="term" value="F:single-stranded DNA helicase activity"/>
    <property type="evidence" value="ECO:0007669"/>
    <property type="project" value="TreeGrafter"/>
</dbReference>
<dbReference type="PANTHER" id="PTHR11630">
    <property type="entry name" value="DNA REPLICATION LICENSING FACTOR MCM FAMILY MEMBER"/>
    <property type="match status" value="1"/>
</dbReference>
<dbReference type="GO" id="GO:0006270">
    <property type="term" value="P:DNA replication initiation"/>
    <property type="evidence" value="ECO:0007669"/>
    <property type="project" value="TreeGrafter"/>
</dbReference>
<dbReference type="InterPro" id="IPR036770">
    <property type="entry name" value="Ankyrin_rpt-contain_sf"/>
</dbReference>
<dbReference type="GO" id="GO:0042555">
    <property type="term" value="C:MCM complex"/>
    <property type="evidence" value="ECO:0007669"/>
    <property type="project" value="TreeGrafter"/>
</dbReference>
<dbReference type="InterPro" id="IPR031327">
    <property type="entry name" value="MCM"/>
</dbReference>
<dbReference type="PANTHER" id="PTHR11630:SF42">
    <property type="entry name" value="DNA REPLICATION LICENSING FACTOR MCM5"/>
    <property type="match status" value="1"/>
</dbReference>
<dbReference type="AlphaFoldDB" id="A0AA36E2F3"/>
<evidence type="ECO:0000259" key="3">
    <source>
        <dbReference type="PROSITE" id="PS50051"/>
    </source>
</evidence>
<reference evidence="4" key="1">
    <citation type="submission" date="2023-04" db="EMBL/GenBank/DDBJ databases">
        <authorList>
            <person name="Vijverberg K."/>
            <person name="Xiong W."/>
            <person name="Schranz E."/>
        </authorList>
    </citation>
    <scope>NUCLEOTIDE SEQUENCE</scope>
</reference>
<sequence>MFPRIFPVNRFIFREDTSSSDTLVKDITGSPPVVVVGLPSPRCGRSSFSSPPSPLLLPPCRRQTFFLLANILFFLPVAGILNLFEANKPGSLINNYVTQLSCMLSSKATNLVSLQARLSRFHHHLKEILSHKRNRTRVDCDVRTAPIVVYTSRKGSSAAGLTASVICDNNTLQNPPSGRYDDLKTAQDNIDLQTTILSRFDLIFIVEDINMFSQDKILLVVGAEATAQNTQHGVIPYAGVDVNIRNVQKTIPLHVAVARGSKSCVGMLLSAGGLVEKGLPFPLLSISSVVSCLASPSPNPLPL</sequence>
<keyword evidence="2" id="KW-0067">ATP-binding</keyword>
<protein>
    <recommendedName>
        <fullName evidence="3">MCM C-terminal AAA(+) ATPase domain-containing protein</fullName>
    </recommendedName>
</protein>
<dbReference type="Proteomes" id="UP001177003">
    <property type="component" value="Chromosome 4"/>
</dbReference>
<dbReference type="PROSITE" id="PS50051">
    <property type="entry name" value="MCM_2"/>
    <property type="match status" value="1"/>
</dbReference>
<dbReference type="SMART" id="SM00350">
    <property type="entry name" value="MCM"/>
    <property type="match status" value="1"/>
</dbReference>
<dbReference type="GO" id="GO:0003697">
    <property type="term" value="F:single-stranded DNA binding"/>
    <property type="evidence" value="ECO:0007669"/>
    <property type="project" value="TreeGrafter"/>
</dbReference>
<dbReference type="GO" id="GO:0000727">
    <property type="term" value="P:double-strand break repair via break-induced replication"/>
    <property type="evidence" value="ECO:0007669"/>
    <property type="project" value="TreeGrafter"/>
</dbReference>
<organism evidence="4 5">
    <name type="scientific">Lactuca saligna</name>
    <name type="common">Willowleaf lettuce</name>
    <dbReference type="NCBI Taxonomy" id="75948"/>
    <lineage>
        <taxon>Eukaryota</taxon>
        <taxon>Viridiplantae</taxon>
        <taxon>Streptophyta</taxon>
        <taxon>Embryophyta</taxon>
        <taxon>Tracheophyta</taxon>
        <taxon>Spermatophyta</taxon>
        <taxon>Magnoliopsida</taxon>
        <taxon>eudicotyledons</taxon>
        <taxon>Gunneridae</taxon>
        <taxon>Pentapetalae</taxon>
        <taxon>asterids</taxon>
        <taxon>campanulids</taxon>
        <taxon>Asterales</taxon>
        <taxon>Asteraceae</taxon>
        <taxon>Cichorioideae</taxon>
        <taxon>Cichorieae</taxon>
        <taxon>Lactucinae</taxon>
        <taxon>Lactuca</taxon>
    </lineage>
</organism>
<gene>
    <name evidence="4" type="ORF">LSALG_LOCUS20568</name>
</gene>
<dbReference type="InterPro" id="IPR027417">
    <property type="entry name" value="P-loop_NTPase"/>
</dbReference>
<keyword evidence="5" id="KW-1185">Reference proteome</keyword>
<dbReference type="Pfam" id="PF00493">
    <property type="entry name" value="MCM"/>
    <property type="match status" value="1"/>
</dbReference>
<feature type="domain" description="MCM C-terminal AAA(+) ATPase" evidence="3">
    <location>
        <begin position="174"/>
        <end position="218"/>
    </location>
</feature>
<dbReference type="InterPro" id="IPR001208">
    <property type="entry name" value="MCM_dom"/>
</dbReference>
<dbReference type="GO" id="GO:0005634">
    <property type="term" value="C:nucleus"/>
    <property type="evidence" value="ECO:0007669"/>
    <property type="project" value="TreeGrafter"/>
</dbReference>
<evidence type="ECO:0000256" key="2">
    <source>
        <dbReference type="ARBA" id="ARBA00022840"/>
    </source>
</evidence>
<evidence type="ECO:0000256" key="1">
    <source>
        <dbReference type="ARBA" id="ARBA00022741"/>
    </source>
</evidence>
<dbReference type="SUPFAM" id="SSF48403">
    <property type="entry name" value="Ankyrin repeat"/>
    <property type="match status" value="1"/>
</dbReference>
<evidence type="ECO:0000313" key="4">
    <source>
        <dbReference type="EMBL" id="CAI9280839.1"/>
    </source>
</evidence>
<keyword evidence="1" id="KW-0547">Nucleotide-binding</keyword>
<name>A0AA36E2F3_LACSI</name>
<dbReference type="GO" id="GO:0005524">
    <property type="term" value="F:ATP binding"/>
    <property type="evidence" value="ECO:0007669"/>
    <property type="project" value="UniProtKB-KW"/>
</dbReference>
<proteinExistence type="predicted"/>
<accession>A0AA36E2F3</accession>
<dbReference type="Gene3D" id="3.40.50.300">
    <property type="entry name" value="P-loop containing nucleotide triphosphate hydrolases"/>
    <property type="match status" value="1"/>
</dbReference>